<dbReference type="InterPro" id="IPR044688">
    <property type="entry name" value="SCI-1-like"/>
</dbReference>
<evidence type="ECO:0000256" key="1">
    <source>
        <dbReference type="SAM" id="MobiDB-lite"/>
    </source>
</evidence>
<dbReference type="PANTHER" id="PTHR34117:SF1">
    <property type="entry name" value="STYLE CELL-CYCLE INHIBITOR 1"/>
    <property type="match status" value="1"/>
</dbReference>
<proteinExistence type="predicted"/>
<evidence type="ECO:0000313" key="2">
    <source>
        <dbReference type="EMBL" id="KAL2283677.1"/>
    </source>
</evidence>
<feature type="compositionally biased region" description="Basic residues" evidence="1">
    <location>
        <begin position="90"/>
        <end position="102"/>
    </location>
</feature>
<accession>A0ABR4EMM1</accession>
<feature type="compositionally biased region" description="Basic and acidic residues" evidence="1">
    <location>
        <begin position="42"/>
        <end position="62"/>
    </location>
</feature>
<protein>
    <recommendedName>
        <fullName evidence="4">RNA helicase HEL117</fullName>
    </recommendedName>
</protein>
<dbReference type="Proteomes" id="UP001600888">
    <property type="component" value="Unassembled WGS sequence"/>
</dbReference>
<feature type="compositionally biased region" description="Basic and acidic residues" evidence="1">
    <location>
        <begin position="1"/>
        <end position="11"/>
    </location>
</feature>
<reference evidence="2 3" key="1">
    <citation type="submission" date="2024-03" db="EMBL/GenBank/DDBJ databases">
        <title>A high-quality draft genome sequence of Diaporthe vaccinii, a causative agent of upright dieback and viscid rot disease in cranberry plants.</title>
        <authorList>
            <person name="Sarrasin M."/>
            <person name="Lang B.F."/>
            <person name="Burger G."/>
        </authorList>
    </citation>
    <scope>NUCLEOTIDE SEQUENCE [LARGE SCALE GENOMIC DNA]</scope>
    <source>
        <strain evidence="2 3">IS7</strain>
    </source>
</reference>
<evidence type="ECO:0000313" key="3">
    <source>
        <dbReference type="Proteomes" id="UP001600888"/>
    </source>
</evidence>
<feature type="compositionally biased region" description="Basic residues" evidence="1">
    <location>
        <begin position="26"/>
        <end position="41"/>
    </location>
</feature>
<gene>
    <name evidence="2" type="ORF">FJTKL_09732</name>
</gene>
<feature type="compositionally biased region" description="Low complexity" evidence="1">
    <location>
        <begin position="103"/>
        <end position="116"/>
    </location>
</feature>
<feature type="compositionally biased region" description="Basic residues" evidence="1">
    <location>
        <begin position="63"/>
        <end position="74"/>
    </location>
</feature>
<feature type="compositionally biased region" description="Basic and acidic residues" evidence="1">
    <location>
        <begin position="368"/>
        <end position="382"/>
    </location>
</feature>
<comment type="caution">
    <text evidence="2">The sequence shown here is derived from an EMBL/GenBank/DDBJ whole genome shotgun (WGS) entry which is preliminary data.</text>
</comment>
<sequence>MPRDRKDELGEAPRAVHGNEREGSHGARRRTRSRSRSPRRRPAAEDFYRERTPEPHDSQSHSHHDRHRRHRHHSHDAASRSPHPDEDRQRHHRHHHRRHRNKPAAAAAATRDTPADLPSSARPLSYKHDLDAFTPLFAYYLDVQKNLDFYELDSQQARGRWKSFVNKWNRGELAEGWYDPEMFERITREAPPPPARASAALHEGVKDGERAQPTPSRSASPPNGDARRVAVDNCNDDSDSDYGPPPPPGQSDQTSGGARKGPGIPTLSDLALQREAASEERDSQFSDLRNARKADRAQQKERLEELAPRAEPGTRERRLEKKAAVNEKMRGFREGAGDGVEEVGEGDLMGGGDSVAELKRAKAAMQRKKTERELRREAEARAREEGRLERLREWREREEEKLRGLKELARARFG</sequence>
<name>A0ABR4EMM1_9PEZI</name>
<keyword evidence="3" id="KW-1185">Reference proteome</keyword>
<feature type="region of interest" description="Disordered" evidence="1">
    <location>
        <begin position="188"/>
        <end position="382"/>
    </location>
</feature>
<dbReference type="PANTHER" id="PTHR34117">
    <property type="entry name" value="STYLE CELL-CYCLE INHIBITOR 1"/>
    <property type="match status" value="1"/>
</dbReference>
<feature type="compositionally biased region" description="Basic and acidic residues" evidence="1">
    <location>
        <begin position="75"/>
        <end position="89"/>
    </location>
</feature>
<dbReference type="EMBL" id="JBAWTH010000041">
    <property type="protein sequence ID" value="KAL2283677.1"/>
    <property type="molecule type" value="Genomic_DNA"/>
</dbReference>
<feature type="region of interest" description="Disordered" evidence="1">
    <location>
        <begin position="1"/>
        <end position="123"/>
    </location>
</feature>
<feature type="compositionally biased region" description="Basic and acidic residues" evidence="1">
    <location>
        <begin position="276"/>
        <end position="336"/>
    </location>
</feature>
<evidence type="ECO:0008006" key="4">
    <source>
        <dbReference type="Google" id="ProtNLM"/>
    </source>
</evidence>
<organism evidence="2 3">
    <name type="scientific">Diaporthe vaccinii</name>
    <dbReference type="NCBI Taxonomy" id="105482"/>
    <lineage>
        <taxon>Eukaryota</taxon>
        <taxon>Fungi</taxon>
        <taxon>Dikarya</taxon>
        <taxon>Ascomycota</taxon>
        <taxon>Pezizomycotina</taxon>
        <taxon>Sordariomycetes</taxon>
        <taxon>Sordariomycetidae</taxon>
        <taxon>Diaporthales</taxon>
        <taxon>Diaporthaceae</taxon>
        <taxon>Diaporthe</taxon>
        <taxon>Diaporthe eres species complex</taxon>
    </lineage>
</organism>